<keyword evidence="2" id="KW-1185">Reference proteome</keyword>
<evidence type="ECO:0000313" key="1">
    <source>
        <dbReference type="EMBL" id="EAQ93844.1"/>
    </source>
</evidence>
<organism evidence="1 2">
    <name type="scientific">Chaetomium globosum (strain ATCC 6205 / CBS 148.51 / DSM 1962 / NBRC 6347 / NRRL 1970)</name>
    <name type="common">Soil fungus</name>
    <dbReference type="NCBI Taxonomy" id="306901"/>
    <lineage>
        <taxon>Eukaryota</taxon>
        <taxon>Fungi</taxon>
        <taxon>Dikarya</taxon>
        <taxon>Ascomycota</taxon>
        <taxon>Pezizomycotina</taxon>
        <taxon>Sordariomycetes</taxon>
        <taxon>Sordariomycetidae</taxon>
        <taxon>Sordariales</taxon>
        <taxon>Chaetomiaceae</taxon>
        <taxon>Chaetomium</taxon>
    </lineage>
</organism>
<protein>
    <submittedName>
        <fullName evidence="1">Uncharacterized protein</fullName>
    </submittedName>
</protein>
<name>Q2HCH5_CHAGB</name>
<dbReference type="AlphaFoldDB" id="Q2HCH5"/>
<dbReference type="EMBL" id="CH408029">
    <property type="protein sequence ID" value="EAQ93844.1"/>
    <property type="molecule type" value="Genomic_DNA"/>
</dbReference>
<accession>Q2HCH5</accession>
<reference evidence="2" key="1">
    <citation type="journal article" date="2015" name="Genome Announc.">
        <title>Draft genome sequence of the cellulolytic fungus Chaetomium globosum.</title>
        <authorList>
            <person name="Cuomo C.A."/>
            <person name="Untereiner W.A."/>
            <person name="Ma L.-J."/>
            <person name="Grabherr M."/>
            <person name="Birren B.W."/>
        </authorList>
    </citation>
    <scope>NUCLEOTIDE SEQUENCE [LARGE SCALE GENOMIC DNA]</scope>
    <source>
        <strain evidence="2">ATCC 6205 / CBS 148.51 / DSM 1962 / NBRC 6347 / NRRL 1970</strain>
    </source>
</reference>
<evidence type="ECO:0000313" key="2">
    <source>
        <dbReference type="Proteomes" id="UP000001056"/>
    </source>
</evidence>
<proteinExistence type="predicted"/>
<sequence>MAASQRVHGKAVAIAVCDMEAQRQRTSGWVSLGRHCNENGIDQTEPVNAWHVNGQRKTPEVNRVVEGLKMYLEVFCCTLPTPCGFPMPKRIVSEGHNAYLSRTGSSAFGMIGGVARTTRHGARYMLNGAQRASA</sequence>
<dbReference type="RefSeq" id="XP_001221300.1">
    <property type="nucleotide sequence ID" value="XM_001221299.1"/>
</dbReference>
<dbReference type="Proteomes" id="UP000001056">
    <property type="component" value="Unassembled WGS sequence"/>
</dbReference>
<gene>
    <name evidence="1" type="ORF">CHGG_02079</name>
</gene>
<dbReference type="GeneID" id="4386648"/>
<dbReference type="InParanoid" id="Q2HCH5"/>
<dbReference type="VEuPathDB" id="FungiDB:CHGG_02079"/>
<dbReference type="HOGENOM" id="CLU_1895953_0_0_1"/>